<evidence type="ECO:0000256" key="2">
    <source>
        <dbReference type="ARBA" id="ARBA00022448"/>
    </source>
</evidence>
<keyword evidence="4" id="KW-0175">Coiled coil</keyword>
<feature type="region of interest" description="Disordered" evidence="5">
    <location>
        <begin position="496"/>
        <end position="553"/>
    </location>
</feature>
<comment type="similarity">
    <text evidence="1">Belongs to the SEC3 family.</text>
</comment>
<dbReference type="RefSeq" id="XP_006967277.1">
    <property type="nucleotide sequence ID" value="XM_006967215.1"/>
</dbReference>
<evidence type="ECO:0000256" key="4">
    <source>
        <dbReference type="ARBA" id="ARBA00023054"/>
    </source>
</evidence>
<feature type="compositionally biased region" description="Polar residues" evidence="5">
    <location>
        <begin position="269"/>
        <end position="287"/>
    </location>
</feature>
<dbReference type="InterPro" id="IPR019160">
    <property type="entry name" value="Sec3_CC"/>
</dbReference>
<dbReference type="Gene3D" id="2.30.29.90">
    <property type="match status" value="1"/>
</dbReference>
<feature type="compositionally biased region" description="Low complexity" evidence="5">
    <location>
        <begin position="293"/>
        <end position="313"/>
    </location>
</feature>
<dbReference type="GO" id="GO:0005546">
    <property type="term" value="F:phosphatidylinositol-4,5-bisphosphate binding"/>
    <property type="evidence" value="ECO:0007669"/>
    <property type="project" value="TreeGrafter"/>
</dbReference>
<feature type="compositionally biased region" description="Polar residues" evidence="5">
    <location>
        <begin position="419"/>
        <end position="452"/>
    </location>
</feature>
<organism evidence="8">
    <name type="scientific">Hypocrea jecorina (strain QM6a)</name>
    <name type="common">Trichoderma reesei</name>
    <dbReference type="NCBI Taxonomy" id="431241"/>
    <lineage>
        <taxon>Eukaryota</taxon>
        <taxon>Fungi</taxon>
        <taxon>Dikarya</taxon>
        <taxon>Ascomycota</taxon>
        <taxon>Pezizomycotina</taxon>
        <taxon>Sordariomycetes</taxon>
        <taxon>Hypocreomycetidae</taxon>
        <taxon>Hypocreales</taxon>
        <taxon>Hypocreaceae</taxon>
        <taxon>Trichoderma</taxon>
    </lineage>
</organism>
<dbReference type="PANTHER" id="PTHR16092">
    <property type="entry name" value="SEC3/SYNTAXIN-RELATED"/>
    <property type="match status" value="1"/>
</dbReference>
<feature type="compositionally biased region" description="Polar residues" evidence="5">
    <location>
        <begin position="247"/>
        <end position="260"/>
    </location>
</feature>
<keyword evidence="8" id="KW-1185">Reference proteome</keyword>
<dbReference type="VEuPathDB" id="FungiDB:TRIREDRAFT_122841"/>
<dbReference type="KEGG" id="tre:TRIREDRAFT_122841"/>
<dbReference type="Pfam" id="PF20654">
    <property type="entry name" value="Sec3_C-term"/>
    <property type="match status" value="1"/>
</dbReference>
<dbReference type="InterPro" id="IPR048628">
    <property type="entry name" value="Sec3_C"/>
</dbReference>
<keyword evidence="2" id="KW-0813">Transport</keyword>
<dbReference type="GO" id="GO:0006893">
    <property type="term" value="P:Golgi to plasma membrane transport"/>
    <property type="evidence" value="ECO:0007669"/>
    <property type="project" value="TreeGrafter"/>
</dbReference>
<feature type="region of interest" description="Disordered" evidence="5">
    <location>
        <begin position="195"/>
        <end position="385"/>
    </location>
</feature>
<evidence type="ECO:0000256" key="5">
    <source>
        <dbReference type="SAM" id="MobiDB-lite"/>
    </source>
</evidence>
<dbReference type="GO" id="GO:0005886">
    <property type="term" value="C:plasma membrane"/>
    <property type="evidence" value="ECO:0007669"/>
    <property type="project" value="TreeGrafter"/>
</dbReference>
<dbReference type="PANTHER" id="PTHR16092:SF14">
    <property type="entry name" value="EXOCYST COMPLEX COMPONENT 1 ISOFORM X1"/>
    <property type="match status" value="1"/>
</dbReference>
<proteinExistence type="inferred from homology"/>
<dbReference type="Proteomes" id="UP000008984">
    <property type="component" value="Unassembled WGS sequence"/>
</dbReference>
<evidence type="ECO:0000259" key="6">
    <source>
        <dbReference type="SMART" id="SM01313"/>
    </source>
</evidence>
<protein>
    <submittedName>
        <fullName evidence="7">Exocyst complex, component Sec3</fullName>
    </submittedName>
</protein>
<dbReference type="GeneID" id="18483495"/>
<evidence type="ECO:0000313" key="7">
    <source>
        <dbReference type="EMBL" id="EGR46814.1"/>
    </source>
</evidence>
<name>G0RPV0_HYPJQ</name>
<dbReference type="GO" id="GO:0006887">
    <property type="term" value="P:exocytosis"/>
    <property type="evidence" value="ECO:0007669"/>
    <property type="project" value="UniProtKB-KW"/>
</dbReference>
<evidence type="ECO:0000256" key="1">
    <source>
        <dbReference type="ARBA" id="ARBA00006518"/>
    </source>
</evidence>
<dbReference type="Pfam" id="PF09763">
    <property type="entry name" value="Sec3_CC"/>
    <property type="match status" value="1"/>
</dbReference>
<evidence type="ECO:0000313" key="8">
    <source>
        <dbReference type="Proteomes" id="UP000008984"/>
    </source>
</evidence>
<dbReference type="InterPro" id="IPR028258">
    <property type="entry name" value="Sec3-PIP2_bind"/>
</dbReference>
<dbReference type="GO" id="GO:0000145">
    <property type="term" value="C:exocyst"/>
    <property type="evidence" value="ECO:0007669"/>
    <property type="project" value="InterPro"/>
</dbReference>
<feature type="region of interest" description="Disordered" evidence="5">
    <location>
        <begin position="398"/>
        <end position="476"/>
    </location>
</feature>
<sequence length="1382" mass="153478">MDLTSASASNAAANRAERFEDEKRRIIDSCFNKKDTDGLRETRPRRCCRRNAPPLTLPHKFSSHSSMPPPPEARGLNTEKPRIIVVAVRKSGRVRVHKAKENSSGTFSIGKTWNLDDLSHIESYTGPKVSPNLREWAGETGFLVTLGKPYFWQAQTEKEKKFFIASLVKIFGKYTGGKLPELSGFDQRELDQILGAGKRPTGTPPRQQMIDSTTSQQAIATSSAAPKPGPGEGPRYPRPSPLVRPSPNETMSPSGSFDSTASRERSVPRWTTQTNKSQDSIANSSATKGDDTSSLPPRSRSGMSGPSGLSGLSEARDAHDSAADSVPSLSRPLQEDKVPPARRRPPMDPSRPQDRDLVPAPLMSSTAKREPVMPPPRSIDRVASPAIPSVLQPGVAFASRTSLDEKPPSVAEPLDDIDQQSGSTTTNNESKDLPSTSIGDTSSPAQQGSNDALTPEKSVIEPEEETRPGLGPMIKSKISKGDVAGAFWKAASAANAFRPRPGGAGERLRQNQAKANEGPDGITSVVPAPPRPASRDTNLAALEPPKPVARDSASPEVKILVSESNNSVGSQLLGKEVNEAEKDTAIPKESSRRPAVVGQDARYLQRLGIDPIILDDRSEEFGKWLDFFGWVPGDQMHCLNMDDIGNDLERELNTVQAGGWLARFREEDERVNTIKRGIDLAMGECEELDNLLTLYSVELSTLSDDIAYIEAQGQGLQVQTANQKLLRKELESLLETCAITSDDLQALQQAPLDSYSGLEEVELALVTLFRAMMKIDPSLGGDDTGKTLDATLDADHTLGLNSNYGKMRIVQEKREMYLHESRYFMKRLLDFMTGQFGEAYVETKRALDGALSKKVDPAHHSIGRDLLWKYSPLMLYARDVDLENWNRLLQIYQDKSSPVYKHEFQHVISVWRKNARKLTGDEAEVIFSSQSEKQQEGVATAARKLTVKRSQTLAKALRSPLADGGTKTHVERSNPDSRSLPYEVFSGVLEDLLPLVEMEQNFIIDFFHATTLEQADFPEAVAACPPRDRRGGDLKRHRLMEPDRELARRVTRSMEAIFAFLEAELRRLMEWVIAQDPLQGVGVLATLERKLSEMGQSNQDFLNALLQKLHASLEGQFRKFVDEQIRAIEETKVKIKKRKGVISFIRIFPAFMAAVENMVAGLDQNLVLRRTVNREYDRILKTMFESLMVIAREHPAVGVASGTADPEDKEALNFHILLIENMNHFLEETDTRGLEVIESWKAQANTEYHEHMALYLNTVMRRPLGRLLEQIENIEAQLQTGKSAMAIARQPSNNKAAFNKVLGSYDAKEVRKGIETLRKRVEKHFGDADDPTLSRGLVVRVLKECEEFYTSVESRIGRIITDVYGGEVIFEWPRAEVKAAFR</sequence>
<evidence type="ECO:0000256" key="3">
    <source>
        <dbReference type="ARBA" id="ARBA00022483"/>
    </source>
</evidence>
<gene>
    <name evidence="7" type="ORF">TRIREDRAFT_122841</name>
</gene>
<reference evidence="7 8" key="1">
    <citation type="journal article" date="2008" name="Nat. Biotechnol.">
        <title>Genome sequencing and analysis of the biomass-degrading fungus Trichoderma reesei (syn. Hypocrea jecorina).</title>
        <authorList>
            <person name="Martinez D."/>
            <person name="Berka R.M."/>
            <person name="Henrissat B."/>
            <person name="Saloheimo M."/>
            <person name="Arvas M."/>
            <person name="Baker S.E."/>
            <person name="Chapman J."/>
            <person name="Chertkov O."/>
            <person name="Coutinho P.M."/>
            <person name="Cullen D."/>
            <person name="Danchin E.G."/>
            <person name="Grigoriev I.V."/>
            <person name="Harris P."/>
            <person name="Jackson M."/>
            <person name="Kubicek C.P."/>
            <person name="Han C.S."/>
            <person name="Ho I."/>
            <person name="Larrondo L.F."/>
            <person name="de Leon A.L."/>
            <person name="Magnuson J.K."/>
            <person name="Merino S."/>
            <person name="Misra M."/>
            <person name="Nelson B."/>
            <person name="Putnam N."/>
            <person name="Robbertse B."/>
            <person name="Salamov A.A."/>
            <person name="Schmoll M."/>
            <person name="Terry A."/>
            <person name="Thayer N."/>
            <person name="Westerholm-Parvinen A."/>
            <person name="Schoch C.L."/>
            <person name="Yao J."/>
            <person name="Barabote R."/>
            <person name="Nelson M.A."/>
            <person name="Detter C."/>
            <person name="Bruce D."/>
            <person name="Kuske C.R."/>
            <person name="Xie G."/>
            <person name="Richardson P."/>
            <person name="Rokhsar D.S."/>
            <person name="Lucas S.M."/>
            <person name="Rubin E.M."/>
            <person name="Dunn-Coleman N."/>
            <person name="Ward M."/>
            <person name="Brettin T.S."/>
        </authorList>
    </citation>
    <scope>NUCLEOTIDE SEQUENCE [LARGE SCALE GENOMIC DNA]</scope>
    <source>
        <strain evidence="7 8">QM6a</strain>
    </source>
</reference>
<dbReference type="OrthoDB" id="27109at2759"/>
<feature type="compositionally biased region" description="Low complexity" evidence="5">
    <location>
        <begin position="212"/>
        <end position="226"/>
    </location>
</feature>
<dbReference type="STRING" id="431241.G0RPV0"/>
<dbReference type="SMART" id="SM01313">
    <property type="entry name" value="Sec3-PIP2_bind"/>
    <property type="match status" value="1"/>
</dbReference>
<dbReference type="Pfam" id="PF15277">
    <property type="entry name" value="Sec3-PIP2_bind"/>
    <property type="match status" value="1"/>
</dbReference>
<dbReference type="HOGENOM" id="CLU_002075_1_0_1"/>
<keyword evidence="3" id="KW-0268">Exocytosis</keyword>
<accession>G0RPV0</accession>
<feature type="compositionally biased region" description="Pro residues" evidence="5">
    <location>
        <begin position="227"/>
        <end position="244"/>
    </location>
</feature>
<dbReference type="eggNOG" id="KOG2148">
    <property type="taxonomic scope" value="Eukaryota"/>
</dbReference>
<dbReference type="EMBL" id="GL985071">
    <property type="protein sequence ID" value="EGR46814.1"/>
    <property type="molecule type" value="Genomic_DNA"/>
</dbReference>
<feature type="domain" description="Exocyst complex component Sec3 PIP2-binding N-terminal" evidence="6">
    <location>
        <begin position="77"/>
        <end position="174"/>
    </location>
</feature>
<feature type="region of interest" description="Disordered" evidence="5">
    <location>
        <begin position="48"/>
        <end position="76"/>
    </location>
</feature>